<protein>
    <submittedName>
        <fullName evidence="1">Insulinoma-associated protein 1-like</fullName>
    </submittedName>
</protein>
<organism evidence="1 2">
    <name type="scientific">Platysternon megacephalum</name>
    <name type="common">big-headed turtle</name>
    <dbReference type="NCBI Taxonomy" id="55544"/>
    <lineage>
        <taxon>Eukaryota</taxon>
        <taxon>Metazoa</taxon>
        <taxon>Chordata</taxon>
        <taxon>Craniata</taxon>
        <taxon>Vertebrata</taxon>
        <taxon>Euteleostomi</taxon>
        <taxon>Archelosauria</taxon>
        <taxon>Testudinata</taxon>
        <taxon>Testudines</taxon>
        <taxon>Cryptodira</taxon>
        <taxon>Durocryptodira</taxon>
        <taxon>Testudinoidea</taxon>
        <taxon>Platysternidae</taxon>
        <taxon>Platysternon</taxon>
    </lineage>
</organism>
<reference evidence="1 2" key="2">
    <citation type="submission" date="2019-04" db="EMBL/GenBank/DDBJ databases">
        <title>The genome sequence of big-headed turtle.</title>
        <authorList>
            <person name="Gong S."/>
        </authorList>
    </citation>
    <scope>NUCLEOTIDE SEQUENCE [LARGE SCALE GENOMIC DNA]</scope>
    <source>
        <strain evidence="1">DO16091913</strain>
        <tissue evidence="1">Muscle</tissue>
    </source>
</reference>
<sequence length="115" mass="13261">MIISSTETEALFSLQYRSISSYIGEYKHIFKASFPTFINKAIKSRTARVHFLKISTEAKNSLKLFNYTFQVSIIDNTVDFPPLNYLHPFFFKLQPSVRVYVPHHQTVTAAITVLV</sequence>
<evidence type="ECO:0000313" key="2">
    <source>
        <dbReference type="Proteomes" id="UP000297703"/>
    </source>
</evidence>
<gene>
    <name evidence="1" type="ORF">DR999_PMT04222</name>
</gene>
<accession>A0A4D9ENQ0</accession>
<proteinExistence type="predicted"/>
<keyword evidence="2" id="KW-1185">Reference proteome</keyword>
<dbReference type="AlphaFoldDB" id="A0A4D9ENQ0"/>
<dbReference type="EMBL" id="QXTE01000022">
    <property type="protein sequence ID" value="TFK12427.1"/>
    <property type="molecule type" value="Genomic_DNA"/>
</dbReference>
<evidence type="ECO:0000313" key="1">
    <source>
        <dbReference type="EMBL" id="TFK12427.1"/>
    </source>
</evidence>
<name>A0A4D9ENQ0_9SAUR</name>
<reference evidence="1 2" key="1">
    <citation type="submission" date="2019-04" db="EMBL/GenBank/DDBJ databases">
        <title>Draft genome of the big-headed turtle Platysternon megacephalum.</title>
        <authorList>
            <person name="Gong S."/>
        </authorList>
    </citation>
    <scope>NUCLEOTIDE SEQUENCE [LARGE SCALE GENOMIC DNA]</scope>
    <source>
        <strain evidence="1">DO16091913</strain>
        <tissue evidence="1">Muscle</tissue>
    </source>
</reference>
<comment type="caution">
    <text evidence="1">The sequence shown here is derived from an EMBL/GenBank/DDBJ whole genome shotgun (WGS) entry which is preliminary data.</text>
</comment>
<dbReference type="Proteomes" id="UP000297703">
    <property type="component" value="Unassembled WGS sequence"/>
</dbReference>